<evidence type="ECO:0000313" key="2">
    <source>
        <dbReference type="EMBL" id="KAG2565435.1"/>
    </source>
</evidence>
<accession>A0A8T0PWG6</accession>
<name>A0A8T0PWG6_PANVG</name>
<organism evidence="2 3">
    <name type="scientific">Panicum virgatum</name>
    <name type="common">Blackwell switchgrass</name>
    <dbReference type="NCBI Taxonomy" id="38727"/>
    <lineage>
        <taxon>Eukaryota</taxon>
        <taxon>Viridiplantae</taxon>
        <taxon>Streptophyta</taxon>
        <taxon>Embryophyta</taxon>
        <taxon>Tracheophyta</taxon>
        <taxon>Spermatophyta</taxon>
        <taxon>Magnoliopsida</taxon>
        <taxon>Liliopsida</taxon>
        <taxon>Poales</taxon>
        <taxon>Poaceae</taxon>
        <taxon>PACMAD clade</taxon>
        <taxon>Panicoideae</taxon>
        <taxon>Panicodae</taxon>
        <taxon>Paniceae</taxon>
        <taxon>Panicinae</taxon>
        <taxon>Panicum</taxon>
        <taxon>Panicum sect. Hiantes</taxon>
    </lineage>
</organism>
<dbReference type="AlphaFoldDB" id="A0A8T0PWG6"/>
<evidence type="ECO:0000256" key="1">
    <source>
        <dbReference type="SAM" id="MobiDB-lite"/>
    </source>
</evidence>
<keyword evidence="3" id="KW-1185">Reference proteome</keyword>
<gene>
    <name evidence="2" type="ORF">PVAP13_7NG041117</name>
</gene>
<feature type="compositionally biased region" description="Polar residues" evidence="1">
    <location>
        <begin position="1"/>
        <end position="12"/>
    </location>
</feature>
<feature type="compositionally biased region" description="Low complexity" evidence="1">
    <location>
        <begin position="101"/>
        <end position="113"/>
    </location>
</feature>
<reference evidence="2" key="1">
    <citation type="submission" date="2020-05" db="EMBL/GenBank/DDBJ databases">
        <title>WGS assembly of Panicum virgatum.</title>
        <authorList>
            <person name="Lovell J.T."/>
            <person name="Jenkins J."/>
            <person name="Shu S."/>
            <person name="Juenger T.E."/>
            <person name="Schmutz J."/>
        </authorList>
    </citation>
    <scope>NUCLEOTIDE SEQUENCE</scope>
    <source>
        <strain evidence="2">AP13</strain>
    </source>
</reference>
<feature type="compositionally biased region" description="Pro residues" evidence="1">
    <location>
        <begin position="139"/>
        <end position="151"/>
    </location>
</feature>
<comment type="caution">
    <text evidence="2">The sequence shown here is derived from an EMBL/GenBank/DDBJ whole genome shotgun (WGS) entry which is preliminary data.</text>
</comment>
<feature type="compositionally biased region" description="Basic and acidic residues" evidence="1">
    <location>
        <begin position="33"/>
        <end position="45"/>
    </location>
</feature>
<evidence type="ECO:0000313" key="3">
    <source>
        <dbReference type="Proteomes" id="UP000823388"/>
    </source>
</evidence>
<protein>
    <submittedName>
        <fullName evidence="2">Uncharacterized protein</fullName>
    </submittedName>
</protein>
<dbReference type="Proteomes" id="UP000823388">
    <property type="component" value="Chromosome 7N"/>
</dbReference>
<feature type="region of interest" description="Disordered" evidence="1">
    <location>
        <begin position="1"/>
        <end position="77"/>
    </location>
</feature>
<feature type="compositionally biased region" description="Pro residues" evidence="1">
    <location>
        <begin position="57"/>
        <end position="71"/>
    </location>
</feature>
<proteinExistence type="predicted"/>
<dbReference type="EMBL" id="CM029050">
    <property type="protein sequence ID" value="KAG2565435.1"/>
    <property type="molecule type" value="Genomic_DNA"/>
</dbReference>
<feature type="region of interest" description="Disordered" evidence="1">
    <location>
        <begin position="89"/>
        <end position="156"/>
    </location>
</feature>
<sequence length="328" mass="34141">MENDSTKTNNFFSPGHSIRKVYPATGRASNPTRDPRSPAGRREPRLPFSACFDRPTPLSPSVPQTPPPPAHPNGCLLRRGARAAVRILVAGEERQQRTGRRGAAAEGRRGATAVAPSRSGGSGSGSLAPLRIQCELQPPSSPPPPPPPPSHPCLALPRHGAAAELAQEAQEVEGAPAPRAIAPPIVGFAVEVEGGLALPPAIAAGPPVPPSCKGRCQSCGGSTACCRGRRGSVPLPRIAASTRTPPAVQVCSEVAGPAACCRGRRGSPLPPPFASSTRTPLQHRNPSTPWRKHCFGAAPMPLFLPLAAAMGESCIFFSVKLCEFFARK</sequence>